<comment type="caution">
    <text evidence="1">The sequence shown here is derived from an EMBL/GenBank/DDBJ whole genome shotgun (WGS) entry which is preliminary data.</text>
</comment>
<dbReference type="Proteomes" id="UP001057375">
    <property type="component" value="Unassembled WGS sequence"/>
</dbReference>
<evidence type="ECO:0000313" key="1">
    <source>
        <dbReference type="EMBL" id="GKT18291.1"/>
    </source>
</evidence>
<dbReference type="EMBL" id="BQXS01006199">
    <property type="protein sequence ID" value="GKT18291.1"/>
    <property type="molecule type" value="Genomic_DNA"/>
</dbReference>
<accession>A0ABQ5JX20</accession>
<name>A0ABQ5JX20_9EUKA</name>
<evidence type="ECO:0000313" key="2">
    <source>
        <dbReference type="Proteomes" id="UP001057375"/>
    </source>
</evidence>
<protein>
    <submittedName>
        <fullName evidence="1">Uncharacterized protein</fullName>
    </submittedName>
</protein>
<sequence>MSLTIGFQARPAIACCLNSLDCLMQRLV</sequence>
<feature type="non-terminal residue" evidence="1">
    <location>
        <position position="28"/>
    </location>
</feature>
<proteinExistence type="predicted"/>
<gene>
    <name evidence="1" type="ORF">ADUPG1_004250</name>
</gene>
<keyword evidence="2" id="KW-1185">Reference proteome</keyword>
<organism evidence="1 2">
    <name type="scientific">Aduncisulcus paluster</name>
    <dbReference type="NCBI Taxonomy" id="2918883"/>
    <lineage>
        <taxon>Eukaryota</taxon>
        <taxon>Metamonada</taxon>
        <taxon>Carpediemonas-like organisms</taxon>
        <taxon>Aduncisulcus</taxon>
    </lineage>
</organism>
<reference evidence="1" key="1">
    <citation type="submission" date="2022-03" db="EMBL/GenBank/DDBJ databases">
        <title>Draft genome sequence of Aduncisulcus paluster, a free-living microaerophilic Fornicata.</title>
        <authorList>
            <person name="Yuyama I."/>
            <person name="Kume K."/>
            <person name="Tamura T."/>
            <person name="Inagaki Y."/>
            <person name="Hashimoto T."/>
        </authorList>
    </citation>
    <scope>NUCLEOTIDE SEQUENCE</scope>
    <source>
        <strain evidence="1">NY0171</strain>
    </source>
</reference>